<dbReference type="Gene3D" id="3.40.390.10">
    <property type="entry name" value="Collagenase (Catalytic Domain)"/>
    <property type="match status" value="1"/>
</dbReference>
<dbReference type="InterPro" id="IPR032534">
    <property type="entry name" value="EcxA_zinc-bd"/>
</dbReference>
<dbReference type="EMBL" id="CADCTQ010000027">
    <property type="protein sequence ID" value="CAA9217962.1"/>
    <property type="molecule type" value="Genomic_DNA"/>
</dbReference>
<dbReference type="PANTHER" id="PTHR38478:SF1">
    <property type="entry name" value="ZINC DEPENDENT METALLOPROTEASE DOMAIN LIPOPROTEIN"/>
    <property type="match status" value="1"/>
</dbReference>
<dbReference type="InterPro" id="IPR033413">
    <property type="entry name" value="DUF5117"/>
</dbReference>
<organism evidence="4">
    <name type="scientific">uncultured Cytophagales bacterium</name>
    <dbReference type="NCBI Taxonomy" id="158755"/>
    <lineage>
        <taxon>Bacteria</taxon>
        <taxon>Pseudomonadati</taxon>
        <taxon>Bacteroidota</taxon>
        <taxon>Sphingobacteriia</taxon>
        <taxon>Sphingobacteriales</taxon>
        <taxon>environmental samples</taxon>
    </lineage>
</organism>
<reference evidence="4" key="1">
    <citation type="submission" date="2020-02" db="EMBL/GenBank/DDBJ databases">
        <authorList>
            <person name="Meier V. D."/>
        </authorList>
    </citation>
    <scope>NUCLEOTIDE SEQUENCE</scope>
    <source>
        <strain evidence="4">AVDCRST_MAG56</strain>
    </source>
</reference>
<evidence type="ECO:0000259" key="2">
    <source>
        <dbReference type="Pfam" id="PF16313"/>
    </source>
</evidence>
<dbReference type="InterPro" id="IPR024079">
    <property type="entry name" value="MetalloPept_cat_dom_sf"/>
</dbReference>
<name>A0A6J4HAD5_9SPHI</name>
<dbReference type="SUPFAM" id="SSF55486">
    <property type="entry name" value="Metalloproteases ('zincins'), catalytic domain"/>
    <property type="match status" value="1"/>
</dbReference>
<dbReference type="AlphaFoldDB" id="A0A6J4HAD5"/>
<dbReference type="GO" id="GO:0008237">
    <property type="term" value="F:metallopeptidase activity"/>
    <property type="evidence" value="ECO:0007669"/>
    <property type="project" value="InterPro"/>
</dbReference>
<proteinExistence type="predicted"/>
<evidence type="ECO:0000256" key="1">
    <source>
        <dbReference type="SAM" id="SignalP"/>
    </source>
</evidence>
<dbReference type="Pfam" id="PF16313">
    <property type="entry name" value="DUF4953"/>
    <property type="match status" value="1"/>
</dbReference>
<dbReference type="Pfam" id="PF17148">
    <property type="entry name" value="DUF5117"/>
    <property type="match status" value="1"/>
</dbReference>
<protein>
    <recommendedName>
        <fullName evidence="5">Peptidase</fullName>
    </recommendedName>
</protein>
<gene>
    <name evidence="4" type="ORF">AVDCRST_MAG56-269</name>
</gene>
<keyword evidence="1" id="KW-0732">Signal</keyword>
<dbReference type="InterPro" id="IPR034032">
    <property type="entry name" value="Zn_MMP-like_bac"/>
</dbReference>
<feature type="signal peptide" evidence="1">
    <location>
        <begin position="1"/>
        <end position="19"/>
    </location>
</feature>
<dbReference type="CDD" id="cd04276">
    <property type="entry name" value="ZnMc_MMP_like_2"/>
    <property type="match status" value="1"/>
</dbReference>
<evidence type="ECO:0000313" key="4">
    <source>
        <dbReference type="EMBL" id="CAA9217962.1"/>
    </source>
</evidence>
<evidence type="ECO:0000259" key="3">
    <source>
        <dbReference type="Pfam" id="PF17148"/>
    </source>
</evidence>
<dbReference type="PANTHER" id="PTHR38478">
    <property type="entry name" value="PEPTIDASE M1A AND M12B"/>
    <property type="match status" value="1"/>
</dbReference>
<feature type="domain" description="DUF5117" evidence="3">
    <location>
        <begin position="94"/>
        <end position="286"/>
    </location>
</feature>
<sequence>MRKFFTLLLLVLSGLAAYAQPKKNTPAPAKPSGDAPTIGALTAGLEKSDGFLPFYWDGKKGRLYLEIRRFDTELLYYPSLAAGVGSNDIGLDRGRLGQEHVVKFVRSGPKVLLVEPNLAYRAITPDEAERRAVEESFAQSVHWGFKVAAEEGGRVLVDATDFFMQDAVGAAADIGRTRQGTFKLDPDRSAFYLPRTKNFPENTEVEVVITLTGDGAGPYLREVTPTARAVTMRQHHSFVQLPDLNYQPRAYDPRSGLIAVQYFDYATPVQESVIKRFIVRHRLAKKDPSAAVSEAVEPIVYYMDPGAPEPIRSALMEGAAWWNQAFEAAGYKNAFQVKLLPPDADPMDARYNVIQWVHRSTRGWSYGASVVDPRTGEIIKGKVTLGSLRVRQDYLIAQGLVAAYEEGKPVSEEMMRMSLARLRQLAAHEVGHTLGLPHNYVASTHNLASVMDYPHPVVQIKDGRLDLSNAYAAGIGEWDKVAITYAYQDFPKGTDEKAALNKMVTDYLARGLQFLTDQDARPEGSSHSRTHLWDNGANAVDELTRVMEVRKIALQNFSEKKIPVGTPLATLEEVLVPMYLFHRYQLEAAAKVVGGVDYTFAVRGDGQQPVTLVEPAEQRRAVDALLAAVKPEVLALPGPVLNLIPPRPYGFDENPRETFKDRTGLTFDPLAPAEAAAGMTFRFLLHPERAARLVNHHALDGQMPALEEVVDKLVNATWKNGNRAGYLGEIARLTDRLALQHLAALAAGKENAGQVRAVATAKIGELKGWLTDQAKKEPDAAQRAHFAFALGQIREFETNPAGLDVTAPLPVPAGAPIGSMDYEWLDCSFGKE</sequence>
<evidence type="ECO:0008006" key="5">
    <source>
        <dbReference type="Google" id="ProtNLM"/>
    </source>
</evidence>
<accession>A0A6J4HAD5</accession>
<feature type="chain" id="PRO_5026806442" description="Peptidase" evidence="1">
    <location>
        <begin position="20"/>
        <end position="832"/>
    </location>
</feature>
<feature type="domain" description="EcxA zinc-binding" evidence="2">
    <location>
        <begin position="412"/>
        <end position="722"/>
    </location>
</feature>